<feature type="compositionally biased region" description="Acidic residues" evidence="1">
    <location>
        <begin position="199"/>
        <end position="223"/>
    </location>
</feature>
<sequence>MIYFDIILYHKGYLVYVNGLMTYKGGERVTIADQDSDFWSLFEAEEQLRRMGHDMDDIAAMWYKDLEVEELEVGLFHFTNDRDALEMVRIGTERGAVELYIVHEDNHGEEFPEIGWIDVGGPGQGEGDGGGEEADVLDGGGDGAAVIEEANVSGAEVEGLGEDNVQDNVEASEAAVEEEVNDRGQQDDEQRIGNNQEGQIEDDSEDSEDGEYLPSDVEEDSADDIQFTDSEDELDMDDNGFDVERGPREQPTDGKGKQPLNEGFLGEDGDESEDEERLHPVGGYDRADDDEGKLDDVRLYPVHKLVDDMANYTWRVGIVYASRYAFKETVASFAVHTARGIKFDKCDRMRVIAVCQPGCPF</sequence>
<keyword evidence="4" id="KW-1185">Reference proteome</keyword>
<feature type="compositionally biased region" description="Basic and acidic residues" evidence="1">
    <location>
        <begin position="242"/>
        <end position="256"/>
    </location>
</feature>
<evidence type="ECO:0000256" key="1">
    <source>
        <dbReference type="SAM" id="MobiDB-lite"/>
    </source>
</evidence>
<feature type="compositionally biased region" description="Acidic residues" evidence="1">
    <location>
        <begin position="265"/>
        <end position="275"/>
    </location>
</feature>
<evidence type="ECO:0000313" key="4">
    <source>
        <dbReference type="Proteomes" id="UP001341840"/>
    </source>
</evidence>
<protein>
    <recommendedName>
        <fullName evidence="2">PB1-like domain-containing protein</fullName>
    </recommendedName>
</protein>
<evidence type="ECO:0000313" key="3">
    <source>
        <dbReference type="EMBL" id="MED6179996.1"/>
    </source>
</evidence>
<dbReference type="EMBL" id="JASCZI010181255">
    <property type="protein sequence ID" value="MED6179996.1"/>
    <property type="molecule type" value="Genomic_DNA"/>
</dbReference>
<feature type="compositionally biased region" description="Acidic residues" evidence="1">
    <location>
        <begin position="229"/>
        <end position="241"/>
    </location>
</feature>
<comment type="caution">
    <text evidence="3">The sequence shown here is derived from an EMBL/GenBank/DDBJ whole genome shotgun (WGS) entry which is preliminary data.</text>
</comment>
<proteinExistence type="predicted"/>
<dbReference type="Pfam" id="PF26130">
    <property type="entry name" value="PB1-like"/>
    <property type="match status" value="1"/>
</dbReference>
<name>A0ABU6W5E5_9FABA</name>
<evidence type="ECO:0000259" key="2">
    <source>
        <dbReference type="Pfam" id="PF26130"/>
    </source>
</evidence>
<dbReference type="InterPro" id="IPR058594">
    <property type="entry name" value="PB1-like_dom_pln"/>
</dbReference>
<reference evidence="3 4" key="1">
    <citation type="journal article" date="2023" name="Plants (Basel)">
        <title>Bridging the Gap: Combining Genomics and Transcriptomics Approaches to Understand Stylosanthes scabra, an Orphan Legume from the Brazilian Caatinga.</title>
        <authorList>
            <person name="Ferreira-Neto J.R.C."/>
            <person name="da Silva M.D."/>
            <person name="Binneck E."/>
            <person name="de Melo N.F."/>
            <person name="da Silva R.H."/>
            <person name="de Melo A.L.T.M."/>
            <person name="Pandolfi V."/>
            <person name="Bustamante F.O."/>
            <person name="Brasileiro-Vidal A.C."/>
            <person name="Benko-Iseppon A.M."/>
        </authorList>
    </citation>
    <scope>NUCLEOTIDE SEQUENCE [LARGE SCALE GENOMIC DNA]</scope>
    <source>
        <tissue evidence="3">Leaves</tissue>
    </source>
</reference>
<dbReference type="Proteomes" id="UP001341840">
    <property type="component" value="Unassembled WGS sequence"/>
</dbReference>
<feature type="region of interest" description="Disordered" evidence="1">
    <location>
        <begin position="172"/>
        <end position="292"/>
    </location>
</feature>
<gene>
    <name evidence="3" type="ORF">PIB30_006113</name>
</gene>
<feature type="region of interest" description="Disordered" evidence="1">
    <location>
        <begin position="116"/>
        <end position="141"/>
    </location>
</feature>
<accession>A0ABU6W5E5</accession>
<feature type="compositionally biased region" description="Gly residues" evidence="1">
    <location>
        <begin position="118"/>
        <end position="128"/>
    </location>
</feature>
<organism evidence="3 4">
    <name type="scientific">Stylosanthes scabra</name>
    <dbReference type="NCBI Taxonomy" id="79078"/>
    <lineage>
        <taxon>Eukaryota</taxon>
        <taxon>Viridiplantae</taxon>
        <taxon>Streptophyta</taxon>
        <taxon>Embryophyta</taxon>
        <taxon>Tracheophyta</taxon>
        <taxon>Spermatophyta</taxon>
        <taxon>Magnoliopsida</taxon>
        <taxon>eudicotyledons</taxon>
        <taxon>Gunneridae</taxon>
        <taxon>Pentapetalae</taxon>
        <taxon>rosids</taxon>
        <taxon>fabids</taxon>
        <taxon>Fabales</taxon>
        <taxon>Fabaceae</taxon>
        <taxon>Papilionoideae</taxon>
        <taxon>50 kb inversion clade</taxon>
        <taxon>dalbergioids sensu lato</taxon>
        <taxon>Dalbergieae</taxon>
        <taxon>Pterocarpus clade</taxon>
        <taxon>Stylosanthes</taxon>
    </lineage>
</organism>
<feature type="compositionally biased region" description="Basic and acidic residues" evidence="1">
    <location>
        <begin position="181"/>
        <end position="191"/>
    </location>
</feature>
<feature type="domain" description="PB1-like" evidence="2">
    <location>
        <begin position="4"/>
        <end position="103"/>
    </location>
</feature>